<dbReference type="InterPro" id="IPR036641">
    <property type="entry name" value="HPT_dom_sf"/>
</dbReference>
<reference evidence="1 2" key="1">
    <citation type="submission" date="2018-03" db="EMBL/GenBank/DDBJ databases">
        <authorList>
            <person name="Keele B.F."/>
        </authorList>
    </citation>
    <scope>NUCLEOTIDE SEQUENCE [LARGE SCALE GENOMIC DNA]</scope>
    <source>
        <strain evidence="1 2">CECT 8626</strain>
    </source>
</reference>
<dbReference type="AlphaFoldDB" id="A0A2R8BM23"/>
<evidence type="ECO:0000313" key="2">
    <source>
        <dbReference type="Proteomes" id="UP000244924"/>
    </source>
</evidence>
<dbReference type="SUPFAM" id="SSF47226">
    <property type="entry name" value="Histidine-containing phosphotransfer domain, HPT domain"/>
    <property type="match status" value="1"/>
</dbReference>
<evidence type="ECO:0008006" key="3">
    <source>
        <dbReference type="Google" id="ProtNLM"/>
    </source>
</evidence>
<dbReference type="RefSeq" id="WP_108854471.1">
    <property type="nucleotide sequence ID" value="NZ_OMOQ01000003.1"/>
</dbReference>
<keyword evidence="2" id="KW-1185">Reference proteome</keyword>
<proteinExistence type="predicted"/>
<accession>A0A2R8BM23</accession>
<dbReference type="EMBL" id="OMOQ01000003">
    <property type="protein sequence ID" value="SPH24475.1"/>
    <property type="molecule type" value="Genomic_DNA"/>
</dbReference>
<evidence type="ECO:0000313" key="1">
    <source>
        <dbReference type="EMBL" id="SPH24475.1"/>
    </source>
</evidence>
<dbReference type="Proteomes" id="UP000244924">
    <property type="component" value="Unassembled WGS sequence"/>
</dbReference>
<name>A0A2R8BM23_9RHOB</name>
<protein>
    <recommendedName>
        <fullName evidence="3">HPt domain-containing protein</fullName>
    </recommendedName>
</protein>
<sequence>MAKLAVLRHEEGVRLNPDCLVALYAELGETGAEQIVARAMEELAARLSEIQRHADERNAAGVARAARLLIKVAEQIGMTSFASVAGDVLTTSAAGEAVAQAATLARLVRIGDRSLTAVWDLRDMTI</sequence>
<gene>
    <name evidence="1" type="ORF">DEA8626_03527</name>
</gene>
<dbReference type="OrthoDB" id="7873775at2"/>
<organism evidence="1 2">
    <name type="scientific">Albidovulum aquaemixtae</name>
    <dbReference type="NCBI Taxonomy" id="1542388"/>
    <lineage>
        <taxon>Bacteria</taxon>
        <taxon>Pseudomonadati</taxon>
        <taxon>Pseudomonadota</taxon>
        <taxon>Alphaproteobacteria</taxon>
        <taxon>Rhodobacterales</taxon>
        <taxon>Paracoccaceae</taxon>
        <taxon>Albidovulum</taxon>
    </lineage>
</organism>
<dbReference type="GO" id="GO:0000160">
    <property type="term" value="P:phosphorelay signal transduction system"/>
    <property type="evidence" value="ECO:0007669"/>
    <property type="project" value="InterPro"/>
</dbReference>